<evidence type="ECO:0000256" key="1">
    <source>
        <dbReference type="SAM" id="Phobius"/>
    </source>
</evidence>
<dbReference type="EMBL" id="JAHYBZ010000003">
    <property type="protein sequence ID" value="MBW6398240.1"/>
    <property type="molecule type" value="Genomic_DNA"/>
</dbReference>
<dbReference type="Proteomes" id="UP001196565">
    <property type="component" value="Unassembled WGS sequence"/>
</dbReference>
<comment type="caution">
    <text evidence="2">The sequence shown here is derived from an EMBL/GenBank/DDBJ whole genome shotgun (WGS) entry which is preliminary data.</text>
</comment>
<accession>A0ABS7AAA6</accession>
<evidence type="ECO:0000313" key="2">
    <source>
        <dbReference type="EMBL" id="MBW6398240.1"/>
    </source>
</evidence>
<evidence type="ECO:0000313" key="3">
    <source>
        <dbReference type="Proteomes" id="UP001196565"/>
    </source>
</evidence>
<keyword evidence="1" id="KW-0812">Transmembrane</keyword>
<dbReference type="RefSeq" id="WP_219762850.1">
    <property type="nucleotide sequence ID" value="NZ_JAHYBZ010000003.1"/>
</dbReference>
<gene>
    <name evidence="2" type="ORF">KPL78_10305</name>
</gene>
<protein>
    <submittedName>
        <fullName evidence="2">Uncharacterized protein</fullName>
    </submittedName>
</protein>
<keyword evidence="3" id="KW-1185">Reference proteome</keyword>
<name>A0ABS7AAA6_9PROT</name>
<proteinExistence type="predicted"/>
<keyword evidence="1" id="KW-1133">Transmembrane helix</keyword>
<organism evidence="2 3">
    <name type="scientific">Roseomonas alba</name>
    <dbReference type="NCBI Taxonomy" id="2846776"/>
    <lineage>
        <taxon>Bacteria</taxon>
        <taxon>Pseudomonadati</taxon>
        <taxon>Pseudomonadota</taxon>
        <taxon>Alphaproteobacteria</taxon>
        <taxon>Acetobacterales</taxon>
        <taxon>Roseomonadaceae</taxon>
        <taxon>Roseomonas</taxon>
    </lineage>
</organism>
<sequence length="255" mass="25885">MSIALDDPAPTANSPRQTGRLWAVVTVMAVAGLGFAAGFGTARLQTAAQPSGALAASAAPAAGPPDPIASPDAAPPVAMLQPGRVSDSEALLRTAAALRDALRAGEPYAAPLDVMLAQPGGAEALAPLREPLLAGAAGAPDRPTLAAQLDGITLSILALDDVEPAGWSGRMVQRLILLLPGDSRAARQQRRDAAFTAARAAASRGALDEAVLALAPLDPETAGAFSSWIDAARQRLALDQLADRVAVLALDHAYH</sequence>
<keyword evidence="1" id="KW-0472">Membrane</keyword>
<reference evidence="2 3" key="1">
    <citation type="submission" date="2021-07" db="EMBL/GenBank/DDBJ databases">
        <authorList>
            <person name="So Y."/>
        </authorList>
    </citation>
    <scope>NUCLEOTIDE SEQUENCE [LARGE SCALE GENOMIC DNA]</scope>
    <source>
        <strain evidence="2 3">HJA6</strain>
    </source>
</reference>
<feature type="transmembrane region" description="Helical" evidence="1">
    <location>
        <begin position="21"/>
        <end position="40"/>
    </location>
</feature>